<reference evidence="2" key="2">
    <citation type="submission" date="2017-02" db="UniProtKB">
        <authorList>
            <consortium name="WormBaseParasite"/>
        </authorList>
    </citation>
    <scope>IDENTIFICATION</scope>
</reference>
<dbReference type="Proteomes" id="UP000035642">
    <property type="component" value="Unassembled WGS sequence"/>
</dbReference>
<evidence type="ECO:0000313" key="2">
    <source>
        <dbReference type="WBParaSite" id="ACAC_0000396701-mRNA-1"/>
    </source>
</evidence>
<proteinExistence type="predicted"/>
<evidence type="ECO:0000313" key="1">
    <source>
        <dbReference type="Proteomes" id="UP000035642"/>
    </source>
</evidence>
<organism evidence="1 2">
    <name type="scientific">Angiostrongylus cantonensis</name>
    <name type="common">Rat lungworm</name>
    <dbReference type="NCBI Taxonomy" id="6313"/>
    <lineage>
        <taxon>Eukaryota</taxon>
        <taxon>Metazoa</taxon>
        <taxon>Ecdysozoa</taxon>
        <taxon>Nematoda</taxon>
        <taxon>Chromadorea</taxon>
        <taxon>Rhabditida</taxon>
        <taxon>Rhabditina</taxon>
        <taxon>Rhabditomorpha</taxon>
        <taxon>Strongyloidea</taxon>
        <taxon>Metastrongylidae</taxon>
        <taxon>Angiostrongylus</taxon>
    </lineage>
</organism>
<dbReference type="AlphaFoldDB" id="A0A0K0D1M2"/>
<reference evidence="1" key="1">
    <citation type="submission" date="2012-09" db="EMBL/GenBank/DDBJ databases">
        <authorList>
            <person name="Martin A.A."/>
        </authorList>
    </citation>
    <scope>NUCLEOTIDE SEQUENCE</scope>
</reference>
<keyword evidence="1" id="KW-1185">Reference proteome</keyword>
<accession>A0A0K0D1M2</accession>
<sequence>MKKAALKKAILPKHCDPREVFRAFFHESDRLNVILDIIAIGAPSLNIGDPGVRIVIPKFEDINTDGGDIISYLPP</sequence>
<name>A0A0K0D1M2_ANGCA</name>
<protein>
    <submittedName>
        <fullName evidence="2">Type II toxin-antitoxin system RelE/ParE family toxin</fullName>
    </submittedName>
</protein>
<dbReference type="WBParaSite" id="ACAC_0000396701-mRNA-1">
    <property type="protein sequence ID" value="ACAC_0000396701-mRNA-1"/>
    <property type="gene ID" value="ACAC_0000396701"/>
</dbReference>